<protein>
    <submittedName>
        <fullName evidence="1">Uncharacterized protein</fullName>
    </submittedName>
</protein>
<dbReference type="AlphaFoldDB" id="A0A6A4ZVT3"/>
<dbReference type="VEuPathDB" id="FungiDB:H257_07850"/>
<evidence type="ECO:0000313" key="1">
    <source>
        <dbReference type="EMBL" id="KAF0714583.1"/>
    </source>
</evidence>
<dbReference type="EMBL" id="VJMI01017222">
    <property type="protein sequence ID" value="KAF0714583.1"/>
    <property type="molecule type" value="Genomic_DNA"/>
</dbReference>
<organism evidence="1 2">
    <name type="scientific">Aphanomyces astaci</name>
    <name type="common">Crayfish plague agent</name>
    <dbReference type="NCBI Taxonomy" id="112090"/>
    <lineage>
        <taxon>Eukaryota</taxon>
        <taxon>Sar</taxon>
        <taxon>Stramenopiles</taxon>
        <taxon>Oomycota</taxon>
        <taxon>Saprolegniomycetes</taxon>
        <taxon>Saprolegniales</taxon>
        <taxon>Verrucalvaceae</taxon>
        <taxon>Aphanomyces</taxon>
    </lineage>
</organism>
<dbReference type="Proteomes" id="UP000469452">
    <property type="component" value="Unassembled WGS sequence"/>
</dbReference>
<dbReference type="VEuPathDB" id="FungiDB:H257_07849"/>
<name>A0A6A4ZVT3_APHAT</name>
<evidence type="ECO:0000313" key="2">
    <source>
        <dbReference type="Proteomes" id="UP000469452"/>
    </source>
</evidence>
<accession>A0A6A4ZVT3</accession>
<comment type="caution">
    <text evidence="1">The sequence shown here is derived from an EMBL/GenBank/DDBJ whole genome shotgun (WGS) entry which is preliminary data.</text>
</comment>
<reference evidence="1 2" key="1">
    <citation type="submission" date="2019-06" db="EMBL/GenBank/DDBJ databases">
        <title>Genomics analysis of Aphanomyces spp. identifies a new class of oomycete effector associated with host adaptation.</title>
        <authorList>
            <person name="Gaulin E."/>
        </authorList>
    </citation>
    <scope>NUCLEOTIDE SEQUENCE [LARGE SCALE GENOMIC DNA]</scope>
    <source>
        <strain evidence="1 2">E</strain>
    </source>
</reference>
<sequence length="518" mass="57614">MSVTEATHMVNEYRQSVNEVHVGRSAVYSSSLRMKPLVTPLVRQKQGNADQDSAWAIARNGHAQQFATRLGIWSGNDGACPPYLDKAQLTPIEITQVVVWDETHKAVLVGDYGWAEVPKKSCLNMKFTEEARFSFGCAVIELDGGAKVGRRCTPFVYSGQWILTIEEMDRHINAEVRRVQALPGVSSPWVTGHRSTNDGTTLIIFVVNYKCIFENDCASRLKGIGKKLLDELAKVGITTVQDIANIPSEEIPGIVAQLHGISLRSMQKFKHTAQTANHGSYVPRLVDHKKTDNPYESLFGTTWRDQIVKSTGMKSSVCMTTMVEHIIQASSRVMAETKHADDWVFMHDALSQMTCTSTIAWMKEMGYYRRWVLPELGLNSKTRYAGRPVGNSPEPWDCSLNKDVDDCFHRHRVATLGLPRDSPLKFCASTPKRLESAYFRLMDPSLGDDVGCPTSNRIIQDVTKCLTTHVLAVIGANGAIVPGLGSRTGHRRVDGVERRGGHRIKLCQSAGVWYHEDA</sequence>
<gene>
    <name evidence="1" type="ORF">AaE_011538</name>
</gene>
<dbReference type="Gene3D" id="1.10.150.20">
    <property type="entry name" value="5' to 3' exonuclease, C-terminal subdomain"/>
    <property type="match status" value="1"/>
</dbReference>
<proteinExistence type="predicted"/>